<dbReference type="GO" id="GO:0005199">
    <property type="term" value="F:structural constituent of cell wall"/>
    <property type="evidence" value="ECO:0007669"/>
    <property type="project" value="InterPro"/>
</dbReference>
<evidence type="ECO:0000256" key="6">
    <source>
        <dbReference type="ARBA" id="ARBA00023157"/>
    </source>
</evidence>
<dbReference type="GO" id="GO:0009277">
    <property type="term" value="C:fungal-type cell wall"/>
    <property type="evidence" value="ECO:0007669"/>
    <property type="project" value="InterPro"/>
</dbReference>
<dbReference type="Proteomes" id="UP000292957">
    <property type="component" value="Unassembled WGS sequence"/>
</dbReference>
<organism evidence="8">
    <name type="scientific">Dichomitus squalens</name>
    <dbReference type="NCBI Taxonomy" id="114155"/>
    <lineage>
        <taxon>Eukaryota</taxon>
        <taxon>Fungi</taxon>
        <taxon>Dikarya</taxon>
        <taxon>Basidiomycota</taxon>
        <taxon>Agaricomycotina</taxon>
        <taxon>Agaricomycetes</taxon>
        <taxon>Polyporales</taxon>
        <taxon>Polyporaceae</taxon>
        <taxon>Dichomitus</taxon>
    </lineage>
</organism>
<comment type="similarity">
    <text evidence="2 7">Belongs to the fungal hydrophobin family.</text>
</comment>
<dbReference type="CDD" id="cd23507">
    <property type="entry name" value="hydrophobin_I"/>
    <property type="match status" value="1"/>
</dbReference>
<evidence type="ECO:0000256" key="7">
    <source>
        <dbReference type="RuleBase" id="RU365009"/>
    </source>
</evidence>
<gene>
    <name evidence="8" type="ORF">BD311DRAFT_722306</name>
</gene>
<evidence type="ECO:0000313" key="8">
    <source>
        <dbReference type="EMBL" id="TBU28458.1"/>
    </source>
</evidence>
<keyword evidence="4 7" id="KW-0964">Secreted</keyword>
<evidence type="ECO:0000256" key="4">
    <source>
        <dbReference type="ARBA" id="ARBA00022525"/>
    </source>
</evidence>
<evidence type="ECO:0000256" key="1">
    <source>
        <dbReference type="ARBA" id="ARBA00004191"/>
    </source>
</evidence>
<accession>A0A4Q9MNF5</accession>
<dbReference type="Pfam" id="PF01185">
    <property type="entry name" value="Hydrophobin"/>
    <property type="match status" value="1"/>
</dbReference>
<sequence length="134" mass="13068">MFSRAVVALYFLLSLSILAAAKPWNTTPPPVTTTATATVTVTVSAPAPTGGDTCSTGPIQCCNSVGSASDPAFSGILGLLGIVLEGVEAVVGLGCSPISVVGVGSGNACSATTVCCQNNNVGGLISIGCIPIIL</sequence>
<dbReference type="InterPro" id="IPR019778">
    <property type="entry name" value="Class_I_Hydrophobin_CS"/>
</dbReference>
<feature type="signal peptide" evidence="7">
    <location>
        <begin position="1"/>
        <end position="21"/>
    </location>
</feature>
<keyword evidence="5 7" id="KW-0732">Signal</keyword>
<dbReference type="PROSITE" id="PS00956">
    <property type="entry name" value="HYDROPHOBIN"/>
    <property type="match status" value="1"/>
</dbReference>
<protein>
    <recommendedName>
        <fullName evidence="7">Hydrophobin</fullName>
    </recommendedName>
</protein>
<dbReference type="AlphaFoldDB" id="A0A4Q9MNF5"/>
<keyword evidence="3 7" id="KW-0134">Cell wall</keyword>
<evidence type="ECO:0000256" key="3">
    <source>
        <dbReference type="ARBA" id="ARBA00022512"/>
    </source>
</evidence>
<evidence type="ECO:0000256" key="5">
    <source>
        <dbReference type="ARBA" id="ARBA00022729"/>
    </source>
</evidence>
<proteinExistence type="inferred from homology"/>
<dbReference type="EMBL" id="ML143421">
    <property type="protein sequence ID" value="TBU28458.1"/>
    <property type="molecule type" value="Genomic_DNA"/>
</dbReference>
<reference evidence="8" key="1">
    <citation type="submission" date="2019-01" db="EMBL/GenBank/DDBJ databases">
        <title>Draft genome sequences of three monokaryotic isolates of the white-rot basidiomycete fungus Dichomitus squalens.</title>
        <authorList>
            <consortium name="DOE Joint Genome Institute"/>
            <person name="Lopez S.C."/>
            <person name="Andreopoulos B."/>
            <person name="Pangilinan J."/>
            <person name="Lipzen A."/>
            <person name="Riley R."/>
            <person name="Ahrendt S."/>
            <person name="Ng V."/>
            <person name="Barry K."/>
            <person name="Daum C."/>
            <person name="Grigoriev I.V."/>
            <person name="Hilden K.S."/>
            <person name="Makela M.R."/>
            <person name="de Vries R.P."/>
        </authorList>
    </citation>
    <scope>NUCLEOTIDE SEQUENCE [LARGE SCALE GENOMIC DNA]</scope>
    <source>
        <strain evidence="8">OM18370.1</strain>
    </source>
</reference>
<feature type="chain" id="PRO_5021038142" description="Hydrophobin" evidence="7">
    <location>
        <begin position="22"/>
        <end position="134"/>
    </location>
</feature>
<dbReference type="InterPro" id="IPR001338">
    <property type="entry name" value="Class_I_Hydrophobin"/>
</dbReference>
<evidence type="ECO:0000256" key="2">
    <source>
        <dbReference type="ARBA" id="ARBA00010446"/>
    </source>
</evidence>
<name>A0A4Q9MNF5_9APHY</name>
<comment type="subcellular location">
    <subcellularLocation>
        <location evidence="1 7">Secreted</location>
        <location evidence="1 7">Cell wall</location>
    </subcellularLocation>
</comment>
<dbReference type="SMART" id="SM00075">
    <property type="entry name" value="HYDRO"/>
    <property type="match status" value="1"/>
</dbReference>
<dbReference type="OrthoDB" id="4225815at2759"/>
<keyword evidence="6 7" id="KW-1015">Disulfide bond</keyword>